<reference evidence="2" key="1">
    <citation type="journal article" date="2020" name="Cell">
        <title>Large-Scale Comparative Analyses of Tick Genomes Elucidate Their Genetic Diversity and Vector Capacities.</title>
        <authorList>
            <consortium name="Tick Genome and Microbiome Consortium (TIGMIC)"/>
            <person name="Jia N."/>
            <person name="Wang J."/>
            <person name="Shi W."/>
            <person name="Du L."/>
            <person name="Sun Y."/>
            <person name="Zhan W."/>
            <person name="Jiang J.F."/>
            <person name="Wang Q."/>
            <person name="Zhang B."/>
            <person name="Ji P."/>
            <person name="Bell-Sakyi L."/>
            <person name="Cui X.M."/>
            <person name="Yuan T.T."/>
            <person name="Jiang B.G."/>
            <person name="Yang W.F."/>
            <person name="Lam T.T."/>
            <person name="Chang Q.C."/>
            <person name="Ding S.J."/>
            <person name="Wang X.J."/>
            <person name="Zhu J.G."/>
            <person name="Ruan X.D."/>
            <person name="Zhao L."/>
            <person name="Wei J.T."/>
            <person name="Ye R.Z."/>
            <person name="Que T.C."/>
            <person name="Du C.H."/>
            <person name="Zhou Y.H."/>
            <person name="Cheng J.X."/>
            <person name="Dai P.F."/>
            <person name="Guo W.B."/>
            <person name="Han X.H."/>
            <person name="Huang E.J."/>
            <person name="Li L.F."/>
            <person name="Wei W."/>
            <person name="Gao Y.C."/>
            <person name="Liu J.Z."/>
            <person name="Shao H.Z."/>
            <person name="Wang X."/>
            <person name="Wang C.C."/>
            <person name="Yang T.C."/>
            <person name="Huo Q.B."/>
            <person name="Li W."/>
            <person name="Chen H.Y."/>
            <person name="Chen S.E."/>
            <person name="Zhou L.G."/>
            <person name="Ni X.B."/>
            <person name="Tian J.H."/>
            <person name="Sheng Y."/>
            <person name="Liu T."/>
            <person name="Pan Y.S."/>
            <person name="Xia L.Y."/>
            <person name="Li J."/>
            <person name="Zhao F."/>
            <person name="Cao W.C."/>
        </authorList>
    </citation>
    <scope>NUCLEOTIDE SEQUENCE</scope>
    <source>
        <strain evidence="2">Rsan-2018</strain>
    </source>
</reference>
<dbReference type="PANTHER" id="PTHR24111">
    <property type="entry name" value="LEUCINE-RICH REPEAT-CONTAINING PROTEIN 34"/>
    <property type="match status" value="1"/>
</dbReference>
<evidence type="ECO:0000313" key="3">
    <source>
        <dbReference type="Proteomes" id="UP000821837"/>
    </source>
</evidence>
<keyword evidence="3" id="KW-1185">Reference proteome</keyword>
<evidence type="ECO:0000256" key="1">
    <source>
        <dbReference type="ARBA" id="ARBA00022737"/>
    </source>
</evidence>
<protein>
    <recommendedName>
        <fullName evidence="4">Nlr family card domain protein</fullName>
    </recommendedName>
</protein>
<dbReference type="SUPFAM" id="SSF52047">
    <property type="entry name" value="RNI-like"/>
    <property type="match status" value="2"/>
</dbReference>
<comment type="caution">
    <text evidence="2">The sequence shown here is derived from an EMBL/GenBank/DDBJ whole genome shotgun (WGS) entry which is preliminary data.</text>
</comment>
<dbReference type="EMBL" id="JABSTV010001253">
    <property type="protein sequence ID" value="KAH7943840.1"/>
    <property type="molecule type" value="Genomic_DNA"/>
</dbReference>
<dbReference type="VEuPathDB" id="VectorBase:RSAN_036747"/>
<evidence type="ECO:0000313" key="2">
    <source>
        <dbReference type="EMBL" id="KAH7943840.1"/>
    </source>
</evidence>
<dbReference type="InterPro" id="IPR052201">
    <property type="entry name" value="LRR-containing_regulator"/>
</dbReference>
<name>A0A9D4SQW1_RHISA</name>
<dbReference type="InterPro" id="IPR032675">
    <property type="entry name" value="LRR_dom_sf"/>
</dbReference>
<dbReference type="Gene3D" id="3.80.10.10">
    <property type="entry name" value="Ribonuclease Inhibitor"/>
    <property type="match status" value="3"/>
</dbReference>
<dbReference type="Proteomes" id="UP000821837">
    <property type="component" value="Unassembled WGS sequence"/>
</dbReference>
<evidence type="ECO:0008006" key="4">
    <source>
        <dbReference type="Google" id="ProtNLM"/>
    </source>
</evidence>
<accession>A0A9D4SQW1</accession>
<proteinExistence type="predicted"/>
<keyword evidence="1" id="KW-0677">Repeat</keyword>
<dbReference type="AlphaFoldDB" id="A0A9D4SQW1"/>
<reference evidence="2" key="2">
    <citation type="submission" date="2021-09" db="EMBL/GenBank/DDBJ databases">
        <authorList>
            <person name="Jia N."/>
            <person name="Wang J."/>
            <person name="Shi W."/>
            <person name="Du L."/>
            <person name="Sun Y."/>
            <person name="Zhan W."/>
            <person name="Jiang J."/>
            <person name="Wang Q."/>
            <person name="Zhang B."/>
            <person name="Ji P."/>
            <person name="Sakyi L.B."/>
            <person name="Cui X."/>
            <person name="Yuan T."/>
            <person name="Jiang B."/>
            <person name="Yang W."/>
            <person name="Lam T.T.-Y."/>
            <person name="Chang Q."/>
            <person name="Ding S."/>
            <person name="Wang X."/>
            <person name="Zhu J."/>
            <person name="Ruan X."/>
            <person name="Zhao L."/>
            <person name="Wei J."/>
            <person name="Que T."/>
            <person name="Du C."/>
            <person name="Cheng J."/>
            <person name="Dai P."/>
            <person name="Han X."/>
            <person name="Huang E."/>
            <person name="Gao Y."/>
            <person name="Liu J."/>
            <person name="Shao H."/>
            <person name="Ye R."/>
            <person name="Li L."/>
            <person name="Wei W."/>
            <person name="Wang X."/>
            <person name="Wang C."/>
            <person name="Huo Q."/>
            <person name="Li W."/>
            <person name="Guo W."/>
            <person name="Chen H."/>
            <person name="Chen S."/>
            <person name="Zhou L."/>
            <person name="Zhou L."/>
            <person name="Ni X."/>
            <person name="Tian J."/>
            <person name="Zhou Y."/>
            <person name="Sheng Y."/>
            <person name="Liu T."/>
            <person name="Pan Y."/>
            <person name="Xia L."/>
            <person name="Li J."/>
            <person name="Zhao F."/>
            <person name="Cao W."/>
        </authorList>
    </citation>
    <scope>NUCLEOTIDE SEQUENCE</scope>
    <source>
        <strain evidence="2">Rsan-2018</strain>
        <tissue evidence="2">Larvae</tissue>
    </source>
</reference>
<dbReference type="PANTHER" id="PTHR24111:SF0">
    <property type="entry name" value="LEUCINE-RICH REPEAT-CONTAINING PROTEIN"/>
    <property type="match status" value="1"/>
</dbReference>
<sequence length="715" mass="81400">MPKRKRTNEDQRCCRSKPMSITSAFEFENSRFYGSSINYPTTCRSSEGRPCDIFRDLTIWNKFFWHLGLQLRELYPGELSLVTIVDDLDIPSQSPRREYAAATLLHRLLIYHRCLVSVVLTRLIIQDHHQLICDALPKSPSLRKLEVCLREISTLESQSFAVAFPLLNHLQELNCEMNTFERSFCEGLSEFLVSTASLTTLKLSGRFVDDVEGVVIIFNGLKRNRTVTTFSIGCCVIGILSEIGFAFTDYLCENQTLRSLIVTSYYSSDDYVPNRIIRSLFSNTTISDVSLIGYSLDNGNSQLVAEMLSENRSLRAFHMVECRLYRSDGIRESDGVSGRICPWIRALGENTTLEWLTIDLSCFNLEECRSLFKAVASNKSLKGIAVDCFTPTTEICQALRETDLLERFSFSRPHLVSDPVVTLRECKELSCITITSTGLRGFDPFHTALGLLPSCSHVTSLTLNIREEWLGYDPMPLMAAYIKATTVLRDLEMNSFSRIWSATARAERLLMQALCFNKSIRKLVIKGIYFDEVEMQMLVDKLQASRTLYNLSYYLHEDGRSTRLLAQKLSPIVSSNYTLLGMQLDRCWSMRHEMFVVGNVVHRNLSLVTRAAHFVMGTRHRYCAAAAELVHWNPGLVSKVQALASVDENEAVSRIESSVKSFSELDDFMCVAGVVKYGVTCHKRNDGHLQLTDLNRYCWLHIRQYLKMGDILDAW</sequence>
<gene>
    <name evidence="2" type="ORF">HPB52_011983</name>
</gene>
<organism evidence="2 3">
    <name type="scientific">Rhipicephalus sanguineus</name>
    <name type="common">Brown dog tick</name>
    <name type="synonym">Ixodes sanguineus</name>
    <dbReference type="NCBI Taxonomy" id="34632"/>
    <lineage>
        <taxon>Eukaryota</taxon>
        <taxon>Metazoa</taxon>
        <taxon>Ecdysozoa</taxon>
        <taxon>Arthropoda</taxon>
        <taxon>Chelicerata</taxon>
        <taxon>Arachnida</taxon>
        <taxon>Acari</taxon>
        <taxon>Parasitiformes</taxon>
        <taxon>Ixodida</taxon>
        <taxon>Ixodoidea</taxon>
        <taxon>Ixodidae</taxon>
        <taxon>Rhipicephalinae</taxon>
        <taxon>Rhipicephalus</taxon>
        <taxon>Rhipicephalus</taxon>
    </lineage>
</organism>